<gene>
    <name evidence="1" type="ORF">LCGC14_1466740</name>
</gene>
<proteinExistence type="predicted"/>
<dbReference type="EMBL" id="LAZR01010272">
    <property type="protein sequence ID" value="KKM67875.1"/>
    <property type="molecule type" value="Genomic_DNA"/>
</dbReference>
<protein>
    <submittedName>
        <fullName evidence="1">Uncharacterized protein</fullName>
    </submittedName>
</protein>
<name>A0A0F9LU86_9ZZZZ</name>
<evidence type="ECO:0000313" key="1">
    <source>
        <dbReference type="EMBL" id="KKM67875.1"/>
    </source>
</evidence>
<sequence>MGDETYKQLVWPPMPTPTEIETKDEQMVKVFSELEMVTYLHRLEEFIEHLRLGPQYISGEVIVPGTQVPGRVH</sequence>
<accession>A0A0F9LU86</accession>
<organism evidence="1">
    <name type="scientific">marine sediment metagenome</name>
    <dbReference type="NCBI Taxonomy" id="412755"/>
    <lineage>
        <taxon>unclassified sequences</taxon>
        <taxon>metagenomes</taxon>
        <taxon>ecological metagenomes</taxon>
    </lineage>
</organism>
<comment type="caution">
    <text evidence="1">The sequence shown here is derived from an EMBL/GenBank/DDBJ whole genome shotgun (WGS) entry which is preliminary data.</text>
</comment>
<reference evidence="1" key="1">
    <citation type="journal article" date="2015" name="Nature">
        <title>Complex archaea that bridge the gap between prokaryotes and eukaryotes.</title>
        <authorList>
            <person name="Spang A."/>
            <person name="Saw J.H."/>
            <person name="Jorgensen S.L."/>
            <person name="Zaremba-Niedzwiedzka K."/>
            <person name="Martijn J."/>
            <person name="Lind A.E."/>
            <person name="van Eijk R."/>
            <person name="Schleper C."/>
            <person name="Guy L."/>
            <person name="Ettema T.J."/>
        </authorList>
    </citation>
    <scope>NUCLEOTIDE SEQUENCE</scope>
</reference>
<dbReference type="AlphaFoldDB" id="A0A0F9LU86"/>